<dbReference type="PANTHER" id="PTHR35814:SF1">
    <property type="entry name" value="GLUTATHIONE S-TRANSFERASE-RELATED"/>
    <property type="match status" value="1"/>
</dbReference>
<evidence type="ECO:0000256" key="3">
    <source>
        <dbReference type="ARBA" id="ARBA00022989"/>
    </source>
</evidence>
<proteinExistence type="predicted"/>
<evidence type="ECO:0000256" key="1">
    <source>
        <dbReference type="ARBA" id="ARBA00004370"/>
    </source>
</evidence>
<protein>
    <submittedName>
        <fullName evidence="6">Glutathione S-transferase</fullName>
    </submittedName>
</protein>
<comment type="caution">
    <text evidence="6">The sequence shown here is derived from an EMBL/GenBank/DDBJ whole genome shotgun (WGS) entry which is preliminary data.</text>
</comment>
<dbReference type="Gene3D" id="1.20.120.550">
    <property type="entry name" value="Membrane associated eicosanoid/glutathione metabolism-like domain"/>
    <property type="match status" value="1"/>
</dbReference>
<evidence type="ECO:0000256" key="4">
    <source>
        <dbReference type="ARBA" id="ARBA00023136"/>
    </source>
</evidence>
<evidence type="ECO:0000256" key="2">
    <source>
        <dbReference type="ARBA" id="ARBA00022692"/>
    </source>
</evidence>
<keyword evidence="6" id="KW-0808">Transferase</keyword>
<dbReference type="Pfam" id="PF01124">
    <property type="entry name" value="MAPEG"/>
    <property type="match status" value="1"/>
</dbReference>
<dbReference type="Proteomes" id="UP000288405">
    <property type="component" value="Unassembled WGS sequence"/>
</dbReference>
<sequence length="132" mass="14411">MLLPVTSLFAALLTLLLLVLSVRIIRLRWRHRVGIGTGKSEELEVAVRIHGNFIEYVPLALVLLALIEFTGAHPMLMYGLGGLLFVARINHAIGLTRSVGPTIYRTIGVLGTFTMLLISAAYLLGYVLGSQL</sequence>
<dbReference type="PANTHER" id="PTHR35814">
    <property type="match status" value="1"/>
</dbReference>
<feature type="transmembrane region" description="Helical" evidence="5">
    <location>
        <begin position="75"/>
        <end position="95"/>
    </location>
</feature>
<dbReference type="InterPro" id="IPR023352">
    <property type="entry name" value="MAPEG-like_dom_sf"/>
</dbReference>
<dbReference type="GO" id="GO:0016020">
    <property type="term" value="C:membrane"/>
    <property type="evidence" value="ECO:0007669"/>
    <property type="project" value="UniProtKB-SubCell"/>
</dbReference>
<evidence type="ECO:0000313" key="7">
    <source>
        <dbReference type="Proteomes" id="UP000288405"/>
    </source>
</evidence>
<dbReference type="InterPro" id="IPR001129">
    <property type="entry name" value="Membr-assoc_MAPEG"/>
</dbReference>
<name>A0A432WNH0_9GAMM</name>
<comment type="subcellular location">
    <subcellularLocation>
        <location evidence="1">Membrane</location>
    </subcellularLocation>
</comment>
<keyword evidence="4 5" id="KW-0472">Membrane</keyword>
<keyword evidence="3 5" id="KW-1133">Transmembrane helix</keyword>
<keyword evidence="7" id="KW-1185">Reference proteome</keyword>
<dbReference type="RefSeq" id="WP_126776468.1">
    <property type="nucleotide sequence ID" value="NZ_PIPM01000003.1"/>
</dbReference>
<feature type="transmembrane region" description="Helical" evidence="5">
    <location>
        <begin position="107"/>
        <end position="128"/>
    </location>
</feature>
<dbReference type="OrthoDB" id="8537976at2"/>
<dbReference type="AlphaFoldDB" id="A0A432WNH0"/>
<keyword evidence="2 5" id="KW-0812">Transmembrane</keyword>
<dbReference type="EMBL" id="PIPM01000003">
    <property type="protein sequence ID" value="RUO35350.1"/>
    <property type="molecule type" value="Genomic_DNA"/>
</dbReference>
<dbReference type="SUPFAM" id="SSF161084">
    <property type="entry name" value="MAPEG domain-like"/>
    <property type="match status" value="1"/>
</dbReference>
<evidence type="ECO:0000256" key="5">
    <source>
        <dbReference type="SAM" id="Phobius"/>
    </source>
</evidence>
<feature type="transmembrane region" description="Helical" evidence="5">
    <location>
        <begin position="45"/>
        <end position="69"/>
    </location>
</feature>
<organism evidence="6 7">
    <name type="scientific">Aliidiomarina sanyensis</name>
    <dbReference type="NCBI Taxonomy" id="1249555"/>
    <lineage>
        <taxon>Bacteria</taxon>
        <taxon>Pseudomonadati</taxon>
        <taxon>Pseudomonadota</taxon>
        <taxon>Gammaproteobacteria</taxon>
        <taxon>Alteromonadales</taxon>
        <taxon>Idiomarinaceae</taxon>
        <taxon>Aliidiomarina</taxon>
    </lineage>
</organism>
<evidence type="ECO:0000313" key="6">
    <source>
        <dbReference type="EMBL" id="RUO35350.1"/>
    </source>
</evidence>
<reference evidence="6 7" key="1">
    <citation type="journal article" date="2011" name="Front. Microbiol.">
        <title>Genomic signatures of strain selection and enhancement in Bacillus atrophaeus var. globigii, a historical biowarfare simulant.</title>
        <authorList>
            <person name="Gibbons H.S."/>
            <person name="Broomall S.M."/>
            <person name="McNew L.A."/>
            <person name="Daligault H."/>
            <person name="Chapman C."/>
            <person name="Bruce D."/>
            <person name="Karavis M."/>
            <person name="Krepps M."/>
            <person name="McGregor P.A."/>
            <person name="Hong C."/>
            <person name="Park K.H."/>
            <person name="Akmal A."/>
            <person name="Feldman A."/>
            <person name="Lin J.S."/>
            <person name="Chang W.E."/>
            <person name="Higgs B.W."/>
            <person name="Demirev P."/>
            <person name="Lindquist J."/>
            <person name="Liem A."/>
            <person name="Fochler E."/>
            <person name="Read T.D."/>
            <person name="Tapia R."/>
            <person name="Johnson S."/>
            <person name="Bishop-Lilly K.A."/>
            <person name="Detter C."/>
            <person name="Han C."/>
            <person name="Sozhamannan S."/>
            <person name="Rosenzweig C.N."/>
            <person name="Skowronski E.W."/>
        </authorList>
    </citation>
    <scope>NUCLEOTIDE SEQUENCE [LARGE SCALE GENOMIC DNA]</scope>
    <source>
        <strain evidence="6 7">GYP-17</strain>
    </source>
</reference>
<accession>A0A432WNH0</accession>
<dbReference type="GO" id="GO:0016740">
    <property type="term" value="F:transferase activity"/>
    <property type="evidence" value="ECO:0007669"/>
    <property type="project" value="UniProtKB-KW"/>
</dbReference>
<gene>
    <name evidence="6" type="ORF">CWE11_04875</name>
</gene>
<feature type="transmembrane region" description="Helical" evidence="5">
    <location>
        <begin position="6"/>
        <end position="25"/>
    </location>
</feature>